<dbReference type="Gene3D" id="3.30.360.10">
    <property type="entry name" value="Dihydrodipicolinate Reductase, domain 2"/>
    <property type="match status" value="1"/>
</dbReference>
<dbReference type="AlphaFoldDB" id="A0A2N9J8F3"/>
<gene>
    <name evidence="3" type="ORF">FSB_LOCUS60777</name>
</gene>
<protein>
    <recommendedName>
        <fullName evidence="2">Saccharopine dehydrogenase NADP binding domain-containing protein</fullName>
    </recommendedName>
</protein>
<dbReference type="SUPFAM" id="SSF51735">
    <property type="entry name" value="NAD(P)-binding Rossmann-fold domains"/>
    <property type="match status" value="1"/>
</dbReference>
<dbReference type="PANTHER" id="PTHR43796">
    <property type="entry name" value="CARBOXYNORSPERMIDINE SYNTHASE"/>
    <property type="match status" value="1"/>
</dbReference>
<evidence type="ECO:0000313" key="3">
    <source>
        <dbReference type="EMBL" id="SPD32895.1"/>
    </source>
</evidence>
<dbReference type="EMBL" id="OIVN01006426">
    <property type="protein sequence ID" value="SPD32895.1"/>
    <property type="molecule type" value="Genomic_DNA"/>
</dbReference>
<dbReference type="InterPro" id="IPR005097">
    <property type="entry name" value="Sacchrp_dh_NADP-bd"/>
</dbReference>
<feature type="signal peptide" evidence="1">
    <location>
        <begin position="1"/>
        <end position="18"/>
    </location>
</feature>
<name>A0A2N9J8F3_FAGSY</name>
<keyword evidence="1" id="KW-0732">Signal</keyword>
<evidence type="ECO:0000256" key="1">
    <source>
        <dbReference type="SAM" id="SignalP"/>
    </source>
</evidence>
<dbReference type="Gene3D" id="3.40.50.720">
    <property type="entry name" value="NAD(P)-binding Rossmann-like Domain"/>
    <property type="match status" value="1"/>
</dbReference>
<organism evidence="3">
    <name type="scientific">Fagus sylvatica</name>
    <name type="common">Beechnut</name>
    <dbReference type="NCBI Taxonomy" id="28930"/>
    <lineage>
        <taxon>Eukaryota</taxon>
        <taxon>Viridiplantae</taxon>
        <taxon>Streptophyta</taxon>
        <taxon>Embryophyta</taxon>
        <taxon>Tracheophyta</taxon>
        <taxon>Spermatophyta</taxon>
        <taxon>Magnoliopsida</taxon>
        <taxon>eudicotyledons</taxon>
        <taxon>Gunneridae</taxon>
        <taxon>Pentapetalae</taxon>
        <taxon>rosids</taxon>
        <taxon>fabids</taxon>
        <taxon>Fagales</taxon>
        <taxon>Fagaceae</taxon>
        <taxon>Fagus</taxon>
    </lineage>
</organism>
<reference evidence="3" key="1">
    <citation type="submission" date="2018-02" db="EMBL/GenBank/DDBJ databases">
        <authorList>
            <person name="Cohen D.B."/>
            <person name="Kent A.D."/>
        </authorList>
    </citation>
    <scope>NUCLEOTIDE SEQUENCE</scope>
</reference>
<proteinExistence type="predicted"/>
<dbReference type="PANTHER" id="PTHR43796:SF2">
    <property type="entry name" value="CARBOXYNORSPERMIDINE SYNTHASE"/>
    <property type="match status" value="1"/>
</dbReference>
<dbReference type="InterPro" id="IPR036291">
    <property type="entry name" value="NAD(P)-bd_dom_sf"/>
</dbReference>
<dbReference type="Pfam" id="PF03435">
    <property type="entry name" value="Sacchrp_dh_NADP"/>
    <property type="match status" value="1"/>
</dbReference>
<feature type="domain" description="Saccharopine dehydrogenase NADP binding" evidence="2">
    <location>
        <begin position="41"/>
        <end position="170"/>
    </location>
</feature>
<evidence type="ECO:0000259" key="2">
    <source>
        <dbReference type="Pfam" id="PF03435"/>
    </source>
</evidence>
<accession>A0A2N9J8F3</accession>
<feature type="chain" id="PRO_5014737865" description="Saccharopine dehydrogenase NADP binding domain-containing protein" evidence="1">
    <location>
        <begin position="19"/>
        <end position="433"/>
    </location>
</feature>
<sequence length="433" mass="46483">MVMMAGALLHLKSTTALACIAATQESEYRVQLPDKSRNARVLVLGGTGRVGGSTATALSKLCPDLQIIIAGRNREKGASMVATLGGRTEFAEVNIDNVKTLEAALKVVLRLTASVSADVDLVVHTAGPFQKAEKCTVLEAAIHTKTAYIDVCDDTTYSWRAKSFKSKAVAANIPAITTAGIYPGVSNVMAAELVRASRSESKGEPERLRFYYYTAGSGGAGPTILATSFLLLGEEVVAYNKGKTIKLKPYSGMLNIDFGKGIGKRNVYLLNLPEVRSAHEILGVPTVSARFGTAPFFWNWGMEVMTSLLPAEFLRDRSKVQELVQLFDPIVREVDKFAGERVSMRMGAIQLVYSVIGDSLNLWEVATAAFALAVLEGSTQPGVWFPEEPEGISIEAREVLLKRAAQGTINSLATAGKGIGVAVAFLCHEHVIK</sequence>